<dbReference type="InterPro" id="IPR029338">
    <property type="entry name" value="TSSC4"/>
</dbReference>
<organism evidence="6 7">
    <name type="scientific">Liparis tanakae</name>
    <name type="common">Tanaka's snailfish</name>
    <dbReference type="NCBI Taxonomy" id="230148"/>
    <lineage>
        <taxon>Eukaryota</taxon>
        <taxon>Metazoa</taxon>
        <taxon>Chordata</taxon>
        <taxon>Craniata</taxon>
        <taxon>Vertebrata</taxon>
        <taxon>Euteleostomi</taxon>
        <taxon>Actinopterygii</taxon>
        <taxon>Neopterygii</taxon>
        <taxon>Teleostei</taxon>
        <taxon>Neoteleostei</taxon>
        <taxon>Acanthomorphata</taxon>
        <taxon>Eupercaria</taxon>
        <taxon>Perciformes</taxon>
        <taxon>Cottioidei</taxon>
        <taxon>Cottales</taxon>
        <taxon>Liparidae</taxon>
        <taxon>Liparis</taxon>
    </lineage>
</organism>
<feature type="binding site" evidence="2">
    <location>
        <position position="3"/>
    </location>
    <ligand>
        <name>Zn(2+)</name>
        <dbReference type="ChEBI" id="CHEBI:29105"/>
        <note>catalytic</note>
    </ligand>
</feature>
<dbReference type="InterPro" id="IPR036436">
    <property type="entry name" value="Disintegrin_dom_sf"/>
</dbReference>
<dbReference type="AlphaFoldDB" id="A0A4Z2F5D1"/>
<dbReference type="EMBL" id="SRLO01001681">
    <property type="protein sequence ID" value="TNN35951.1"/>
    <property type="molecule type" value="Genomic_DNA"/>
</dbReference>
<feature type="binding site" evidence="2">
    <location>
        <position position="7"/>
    </location>
    <ligand>
        <name>Zn(2+)</name>
        <dbReference type="ChEBI" id="CHEBI:29105"/>
        <note>catalytic</note>
    </ligand>
</feature>
<dbReference type="Gene3D" id="3.40.390.10">
    <property type="entry name" value="Collagenase (Catalytic Domain)"/>
    <property type="match status" value="1"/>
</dbReference>
<evidence type="ECO:0000259" key="4">
    <source>
        <dbReference type="PROSITE" id="PS50214"/>
    </source>
</evidence>
<dbReference type="Proteomes" id="UP000314294">
    <property type="component" value="Unassembled WGS sequence"/>
</dbReference>
<feature type="compositionally biased region" description="Basic and acidic residues" evidence="3">
    <location>
        <begin position="391"/>
        <end position="403"/>
    </location>
</feature>
<dbReference type="InterPro" id="IPR001590">
    <property type="entry name" value="Peptidase_M12B"/>
</dbReference>
<sequence length="591" mass="64891">MAHEIGHNFGMSHDHDGCCVEASAEQGGCVMAAATGRCSKRDLDSYFQKGGGMCLFNMPDMKDLVGGKKCGNGFVEDGEECDCGEADLKQAGTLCRGPAGACDLPEYCTGASPYCPANVYLLDGSVCQYGVAYCYNGMCLTHQQQCLQLWGYDQWAGLRPQTSGQGYGKGRPVATHCVPLTSDQWATIDLQQSGSVCGVGFSVSSESADQQRKHGRFYRSTILVIVLDELLYRVVKMCDQKNGGDHGEALNSEDVDDLSASDESEPEELHRSAPFDPELDDDDDDDDDGEVVISAPAAGHRAQTPFSLRGGGSAFSNRSHSIFECLDSVARLASSSVTQDKVTDGVFARPLPPRSRRKMSQPVSSCPTPAKKRGIPDYVVHPERWTHYSLEDVEETSDKDNRKAAHSFLSSLQQRKGQQESPSDAASDSQQKVIFSRPSGTPKEPPADQLPVVPADELPVVPADQLPVVPADQLPVVRGKEKETRLCHLEDDVEDEEGREKETAGGGRTDRRKEKAEEKLKDEEKDRRGAVGPPEEKKRVQKVTHEEEEDEEEEMEKMGKMEKMEEANSAFTSFRKTKRMNYRKGSGREDN</sequence>
<dbReference type="SUPFAM" id="SSF57552">
    <property type="entry name" value="Blood coagulation inhibitor (disintegrin)"/>
    <property type="match status" value="1"/>
</dbReference>
<dbReference type="InterPro" id="IPR024079">
    <property type="entry name" value="MetalloPept_cat_dom_sf"/>
</dbReference>
<evidence type="ECO:0000256" key="3">
    <source>
        <dbReference type="SAM" id="MobiDB-lite"/>
    </source>
</evidence>
<dbReference type="OrthoDB" id="1906282at2759"/>
<feature type="region of interest" description="Disordered" evidence="3">
    <location>
        <begin position="480"/>
        <end position="591"/>
    </location>
</feature>
<feature type="disulfide bond" evidence="1">
    <location>
        <begin position="95"/>
        <end position="115"/>
    </location>
</feature>
<dbReference type="InterPro" id="IPR006586">
    <property type="entry name" value="ADAM_Cys-rich"/>
</dbReference>
<dbReference type="SMART" id="SM00608">
    <property type="entry name" value="ACR"/>
    <property type="match status" value="1"/>
</dbReference>
<dbReference type="SMART" id="SM00050">
    <property type="entry name" value="DISIN"/>
    <property type="match status" value="1"/>
</dbReference>
<dbReference type="Pfam" id="PF08516">
    <property type="entry name" value="ADAM_CR"/>
    <property type="match status" value="1"/>
</dbReference>
<evidence type="ECO:0000313" key="6">
    <source>
        <dbReference type="EMBL" id="TNN35951.1"/>
    </source>
</evidence>
<feature type="region of interest" description="Disordered" evidence="3">
    <location>
        <begin position="391"/>
        <end position="466"/>
    </location>
</feature>
<feature type="region of interest" description="Disordered" evidence="3">
    <location>
        <begin position="346"/>
        <end position="378"/>
    </location>
</feature>
<feature type="binding site" evidence="2">
    <location>
        <position position="13"/>
    </location>
    <ligand>
        <name>Zn(2+)</name>
        <dbReference type="ChEBI" id="CHEBI:29105"/>
        <note>catalytic</note>
    </ligand>
</feature>
<dbReference type="PANTHER" id="PTHR11905">
    <property type="entry name" value="ADAM A DISINTEGRIN AND METALLOPROTEASE DOMAIN"/>
    <property type="match status" value="1"/>
</dbReference>
<feature type="region of interest" description="Disordered" evidence="3">
    <location>
        <begin position="243"/>
        <end position="306"/>
    </location>
</feature>
<feature type="compositionally biased region" description="Polar residues" evidence="3">
    <location>
        <begin position="408"/>
        <end position="433"/>
    </location>
</feature>
<feature type="compositionally biased region" description="Basic and acidic residues" evidence="3">
    <location>
        <begin position="480"/>
        <end position="490"/>
    </location>
</feature>
<comment type="caution">
    <text evidence="2">Lacks conserved residue(s) required for the propagation of feature annotation.</text>
</comment>
<dbReference type="Gene3D" id="4.10.70.10">
    <property type="entry name" value="Disintegrin domain"/>
    <property type="match status" value="1"/>
</dbReference>
<protein>
    <submittedName>
        <fullName evidence="6">Disintegrin and metalloproteinase domain-containing protein 19</fullName>
    </submittedName>
</protein>
<evidence type="ECO:0000259" key="5">
    <source>
        <dbReference type="PROSITE" id="PS50215"/>
    </source>
</evidence>
<feature type="compositionally biased region" description="Acidic residues" evidence="3">
    <location>
        <begin position="277"/>
        <end position="290"/>
    </location>
</feature>
<feature type="domain" description="Peptidase M12B" evidence="5">
    <location>
        <begin position="1"/>
        <end position="59"/>
    </location>
</feature>
<feature type="compositionally biased region" description="Basic and acidic residues" evidence="3">
    <location>
        <begin position="498"/>
        <end position="538"/>
    </location>
</feature>
<gene>
    <name evidence="6" type="primary">ADAM19_1</name>
    <name evidence="6" type="ORF">EYF80_053889</name>
</gene>
<evidence type="ECO:0000256" key="1">
    <source>
        <dbReference type="PROSITE-ProRule" id="PRU00068"/>
    </source>
</evidence>
<evidence type="ECO:0000313" key="7">
    <source>
        <dbReference type="Proteomes" id="UP000314294"/>
    </source>
</evidence>
<feature type="active site" evidence="2">
    <location>
        <position position="4"/>
    </location>
</feature>
<reference evidence="6 7" key="1">
    <citation type="submission" date="2019-03" db="EMBL/GenBank/DDBJ databases">
        <title>First draft genome of Liparis tanakae, snailfish: a comprehensive survey of snailfish specific genes.</title>
        <authorList>
            <person name="Kim W."/>
            <person name="Song I."/>
            <person name="Jeong J.-H."/>
            <person name="Kim D."/>
            <person name="Kim S."/>
            <person name="Ryu S."/>
            <person name="Song J.Y."/>
            <person name="Lee S.K."/>
        </authorList>
    </citation>
    <scope>NUCLEOTIDE SEQUENCE [LARGE SCALE GENOMIC DNA]</scope>
    <source>
        <tissue evidence="6">Muscle</tissue>
    </source>
</reference>
<comment type="caution">
    <text evidence="6">The sequence shown here is derived from an EMBL/GenBank/DDBJ whole genome shotgun (WGS) entry which is preliminary data.</text>
</comment>
<dbReference type="GO" id="GO:0046872">
    <property type="term" value="F:metal ion binding"/>
    <property type="evidence" value="ECO:0007669"/>
    <property type="project" value="UniProtKB-KW"/>
</dbReference>
<accession>A0A4Z2F5D1</accession>
<evidence type="ECO:0000256" key="2">
    <source>
        <dbReference type="PROSITE-ProRule" id="PRU00276"/>
    </source>
</evidence>
<feature type="compositionally biased region" description="Acidic residues" evidence="3">
    <location>
        <begin position="251"/>
        <end position="266"/>
    </location>
</feature>
<feature type="compositionally biased region" description="Basic and acidic residues" evidence="3">
    <location>
        <begin position="556"/>
        <end position="566"/>
    </location>
</feature>
<dbReference type="GO" id="GO:0004222">
    <property type="term" value="F:metalloendopeptidase activity"/>
    <property type="evidence" value="ECO:0007669"/>
    <property type="project" value="InterPro"/>
</dbReference>
<feature type="compositionally biased region" description="Acidic residues" evidence="3">
    <location>
        <begin position="546"/>
        <end position="555"/>
    </location>
</feature>
<keyword evidence="2" id="KW-0862">Zinc</keyword>
<dbReference type="GO" id="GO:0006508">
    <property type="term" value="P:proteolysis"/>
    <property type="evidence" value="ECO:0007669"/>
    <property type="project" value="InterPro"/>
</dbReference>
<dbReference type="GO" id="GO:0007229">
    <property type="term" value="P:integrin-mediated signaling pathway"/>
    <property type="evidence" value="ECO:0007669"/>
    <property type="project" value="UniProtKB-KW"/>
</dbReference>
<keyword evidence="1" id="KW-1015">Disulfide bond</keyword>
<dbReference type="Pfam" id="PF01421">
    <property type="entry name" value="Reprolysin"/>
    <property type="match status" value="1"/>
</dbReference>
<dbReference type="InterPro" id="IPR001762">
    <property type="entry name" value="Disintegrin_dom"/>
</dbReference>
<dbReference type="PROSITE" id="PS50214">
    <property type="entry name" value="DISINTEGRIN_2"/>
    <property type="match status" value="1"/>
</dbReference>
<feature type="domain" description="Disintegrin" evidence="4">
    <location>
        <begin position="67"/>
        <end position="123"/>
    </location>
</feature>
<keyword evidence="6" id="KW-0401">Integrin</keyword>
<dbReference type="SUPFAM" id="SSF55486">
    <property type="entry name" value="Metalloproteases ('zincins'), catalytic domain"/>
    <property type="match status" value="1"/>
</dbReference>
<dbReference type="PROSITE" id="PS50215">
    <property type="entry name" value="ADAM_MEPRO"/>
    <property type="match status" value="1"/>
</dbReference>
<dbReference type="Pfam" id="PF15264">
    <property type="entry name" value="TSSC4"/>
    <property type="match status" value="1"/>
</dbReference>
<proteinExistence type="predicted"/>
<dbReference type="PANTHER" id="PTHR11905:SF38">
    <property type="entry name" value="DISINTEGRIN AND METALLOPROTEINASE DOMAIN-CONTAINING PROTEIN 33"/>
    <property type="match status" value="1"/>
</dbReference>
<keyword evidence="2" id="KW-0479">Metal-binding</keyword>
<keyword evidence="7" id="KW-1185">Reference proteome</keyword>
<name>A0A4Z2F5D1_9TELE</name>